<comment type="caution">
    <text evidence="1">The sequence shown here is derived from an EMBL/GenBank/DDBJ whole genome shotgun (WGS) entry which is preliminary data.</text>
</comment>
<accession>A0A9J5Y5P4</accession>
<sequence>IQIQYLLKDVLIYDVSHNESRVEVRFDTHDIPKRDNFKCFGSLIQDNTKVDDDATHRTVPCDKNAPPNLKGKFYGVVVRPTMLYETEY</sequence>
<organism evidence="1 2">
    <name type="scientific">Solanum commersonii</name>
    <name type="common">Commerson's wild potato</name>
    <name type="synonym">Commerson's nightshade</name>
    <dbReference type="NCBI Taxonomy" id="4109"/>
    <lineage>
        <taxon>Eukaryota</taxon>
        <taxon>Viridiplantae</taxon>
        <taxon>Streptophyta</taxon>
        <taxon>Embryophyta</taxon>
        <taxon>Tracheophyta</taxon>
        <taxon>Spermatophyta</taxon>
        <taxon>Magnoliopsida</taxon>
        <taxon>eudicotyledons</taxon>
        <taxon>Gunneridae</taxon>
        <taxon>Pentapetalae</taxon>
        <taxon>asterids</taxon>
        <taxon>lamiids</taxon>
        <taxon>Solanales</taxon>
        <taxon>Solanaceae</taxon>
        <taxon>Solanoideae</taxon>
        <taxon>Solaneae</taxon>
        <taxon>Solanum</taxon>
    </lineage>
</organism>
<name>A0A9J5Y5P4_SOLCO</name>
<keyword evidence="2" id="KW-1185">Reference proteome</keyword>
<evidence type="ECO:0000313" key="2">
    <source>
        <dbReference type="Proteomes" id="UP000824120"/>
    </source>
</evidence>
<gene>
    <name evidence="1" type="ORF">H5410_035764</name>
</gene>
<evidence type="ECO:0000313" key="1">
    <source>
        <dbReference type="EMBL" id="KAG5594532.1"/>
    </source>
</evidence>
<dbReference type="Proteomes" id="UP000824120">
    <property type="component" value="Chromosome 7"/>
</dbReference>
<reference evidence="1 2" key="1">
    <citation type="submission" date="2020-09" db="EMBL/GenBank/DDBJ databases">
        <title>De no assembly of potato wild relative species, Solanum commersonii.</title>
        <authorList>
            <person name="Cho K."/>
        </authorList>
    </citation>
    <scope>NUCLEOTIDE SEQUENCE [LARGE SCALE GENOMIC DNA]</scope>
    <source>
        <strain evidence="1">LZ3.2</strain>
        <tissue evidence="1">Leaf</tissue>
    </source>
</reference>
<proteinExistence type="predicted"/>
<protein>
    <submittedName>
        <fullName evidence="1">Uncharacterized protein</fullName>
    </submittedName>
</protein>
<dbReference type="AlphaFoldDB" id="A0A9J5Y5P4"/>
<dbReference type="EMBL" id="JACXVP010000007">
    <property type="protein sequence ID" value="KAG5594532.1"/>
    <property type="molecule type" value="Genomic_DNA"/>
</dbReference>
<dbReference type="OrthoDB" id="1305822at2759"/>
<feature type="non-terminal residue" evidence="1">
    <location>
        <position position="1"/>
    </location>
</feature>